<dbReference type="InterPro" id="IPR050979">
    <property type="entry name" value="LD-transpeptidase"/>
</dbReference>
<evidence type="ECO:0000256" key="5">
    <source>
        <dbReference type="ARBA" id="ARBA00023316"/>
    </source>
</evidence>
<dbReference type="InterPro" id="IPR022029">
    <property type="entry name" value="YoaR-like_PG-bd"/>
</dbReference>
<dbReference type="PROSITE" id="PS52029">
    <property type="entry name" value="LD_TPASE"/>
    <property type="match status" value="1"/>
</dbReference>
<keyword evidence="8" id="KW-0812">Transmembrane</keyword>
<dbReference type="InterPro" id="IPR005490">
    <property type="entry name" value="LD_TPept_cat_dom"/>
</dbReference>
<evidence type="ECO:0000256" key="4">
    <source>
        <dbReference type="ARBA" id="ARBA00022984"/>
    </source>
</evidence>
<dbReference type="PANTHER" id="PTHR30582">
    <property type="entry name" value="L,D-TRANSPEPTIDASE"/>
    <property type="match status" value="1"/>
</dbReference>
<feature type="active site" description="Proton donor/acceptor" evidence="6">
    <location>
        <position position="439"/>
    </location>
</feature>
<dbReference type="PANTHER" id="PTHR30582:SF2">
    <property type="entry name" value="L,D-TRANSPEPTIDASE YCIB-RELATED"/>
    <property type="match status" value="1"/>
</dbReference>
<evidence type="ECO:0000256" key="3">
    <source>
        <dbReference type="ARBA" id="ARBA00022960"/>
    </source>
</evidence>
<keyword evidence="8" id="KW-0472">Membrane</keyword>
<dbReference type="Proteomes" id="UP001323798">
    <property type="component" value="Chromosome"/>
</dbReference>
<dbReference type="CDD" id="cd16913">
    <property type="entry name" value="YkuD_like"/>
    <property type="match status" value="1"/>
</dbReference>
<dbReference type="RefSeq" id="WP_320943357.1">
    <property type="nucleotide sequence ID" value="NZ_BAABEU010000011.1"/>
</dbReference>
<dbReference type="Pfam" id="PF03734">
    <property type="entry name" value="YkuD"/>
    <property type="match status" value="1"/>
</dbReference>
<evidence type="ECO:0000313" key="10">
    <source>
        <dbReference type="EMBL" id="WPR90653.1"/>
    </source>
</evidence>
<evidence type="ECO:0000259" key="9">
    <source>
        <dbReference type="PROSITE" id="PS52029"/>
    </source>
</evidence>
<dbReference type="InterPro" id="IPR038063">
    <property type="entry name" value="Transpep_catalytic_dom"/>
</dbReference>
<accession>A0ABZ0SNF0</accession>
<keyword evidence="4 6" id="KW-0573">Peptidoglycan synthesis</keyword>
<evidence type="ECO:0000256" key="8">
    <source>
        <dbReference type="SAM" id="Phobius"/>
    </source>
</evidence>
<evidence type="ECO:0000256" key="7">
    <source>
        <dbReference type="SAM" id="MobiDB-lite"/>
    </source>
</evidence>
<feature type="transmembrane region" description="Helical" evidence="8">
    <location>
        <begin position="39"/>
        <end position="63"/>
    </location>
</feature>
<gene>
    <name evidence="10" type="ORF">SM116_05010</name>
</gene>
<keyword evidence="3 6" id="KW-0133">Cell shape</keyword>
<sequence length="480" mass="49759">MADTGEQGDAGKTGADHSTGTGATYAWAPAEPAHRKRHLGAWIGVPTGIVAAAVVAISLVLIAPGASVASVPVGGMTAGAAADAITARLASTPVTLSGPDGRTVTMTGADLGASVDAATLAQDTYADHPLWNVAAWFPSSRKADVKVDHATVASKLHTVFPSLYVAPVDATVSFDGATGSYTVTPAVDGTSVNVDAVQTAIQNAFAAGSASAAVTVSTTPVAAATTTAHAQEVAGKLNKMLDTVGFYVGDERTVPVDRATAASWITVADKPDGTIGVRADASKIQRVVDTLAASVNRAPADGSVITNSSGTVLRTIAAGHSGRTLGETTGVAEAFAKQLANLDGVYKLTVSEVPAKMATAQRLLEVNLTTQTLYLKENGQVVDSWLISSGRTYPTKTGHFRINSHITSMTMRGNNPDGTTYAQPDVPWVMYFNGDQGFHGVYWHHNWGHTMSHGCVGMPIPRAKQLYDWTPTGTDVWVHN</sequence>
<keyword evidence="11" id="KW-1185">Reference proteome</keyword>
<evidence type="ECO:0000313" key="11">
    <source>
        <dbReference type="Proteomes" id="UP001323798"/>
    </source>
</evidence>
<keyword evidence="2" id="KW-0808">Transferase</keyword>
<feature type="domain" description="L,D-TPase catalytic" evidence="9">
    <location>
        <begin position="362"/>
        <end position="479"/>
    </location>
</feature>
<feature type="active site" description="Nucleophile" evidence="6">
    <location>
        <position position="455"/>
    </location>
</feature>
<evidence type="ECO:0000256" key="6">
    <source>
        <dbReference type="PROSITE-ProRule" id="PRU01373"/>
    </source>
</evidence>
<dbReference type="Pfam" id="PF12229">
    <property type="entry name" value="PG_binding_4"/>
    <property type="match status" value="1"/>
</dbReference>
<dbReference type="Gene3D" id="2.40.440.10">
    <property type="entry name" value="L,D-transpeptidase catalytic domain-like"/>
    <property type="match status" value="1"/>
</dbReference>
<name>A0ABZ0SNF0_9MICO</name>
<evidence type="ECO:0000256" key="1">
    <source>
        <dbReference type="ARBA" id="ARBA00004752"/>
    </source>
</evidence>
<proteinExistence type="predicted"/>
<organism evidence="10 11">
    <name type="scientific">Microbacterium rhizosphaerae</name>
    <dbReference type="NCBI Taxonomy" id="1678237"/>
    <lineage>
        <taxon>Bacteria</taxon>
        <taxon>Bacillati</taxon>
        <taxon>Actinomycetota</taxon>
        <taxon>Actinomycetes</taxon>
        <taxon>Micrococcales</taxon>
        <taxon>Microbacteriaceae</taxon>
        <taxon>Microbacterium</taxon>
    </lineage>
</organism>
<comment type="pathway">
    <text evidence="1 6">Cell wall biogenesis; peptidoglycan biosynthesis.</text>
</comment>
<protein>
    <submittedName>
        <fullName evidence="10">L,D-transpeptidase family protein</fullName>
    </submittedName>
</protein>
<dbReference type="SUPFAM" id="SSF141523">
    <property type="entry name" value="L,D-transpeptidase catalytic domain-like"/>
    <property type="match status" value="1"/>
</dbReference>
<keyword evidence="5 6" id="KW-0961">Cell wall biogenesis/degradation</keyword>
<evidence type="ECO:0000256" key="2">
    <source>
        <dbReference type="ARBA" id="ARBA00022679"/>
    </source>
</evidence>
<feature type="region of interest" description="Disordered" evidence="7">
    <location>
        <begin position="1"/>
        <end position="24"/>
    </location>
</feature>
<dbReference type="EMBL" id="CP139368">
    <property type="protein sequence ID" value="WPR90653.1"/>
    <property type="molecule type" value="Genomic_DNA"/>
</dbReference>
<keyword evidence="8" id="KW-1133">Transmembrane helix</keyword>
<reference evidence="10 11" key="1">
    <citation type="submission" date="2023-11" db="EMBL/GenBank/DDBJ databases">
        <title>Genome sequence of Microbacterium rhizosphaerae KACC 19337.</title>
        <authorList>
            <person name="Choi H."/>
            <person name="Kim S."/>
            <person name="Kim Y."/>
            <person name="Kwon S.-W."/>
            <person name="Heo J."/>
        </authorList>
    </citation>
    <scope>NUCLEOTIDE SEQUENCE [LARGE SCALE GENOMIC DNA]</scope>
    <source>
        <strain evidence="10 11">KACC 19337</strain>
    </source>
</reference>